<dbReference type="HOGENOM" id="CLU_055491_4_1_5"/>
<keyword evidence="2" id="KW-0479">Metal-binding</keyword>
<sequence>MRYRTAVSETIKKVTFVMSPHTTGSCLCKGVVFEVDGKLSPVLACHCSQCAKTSGNFAAMTSCANDNLKILSDETLRWFQSSETVERGFCNRCGGNLFWKQTGSSDIYITAGTLDKPTGLKIAEHIFVASKSDFYDLTDGLPQKDEW</sequence>
<dbReference type="AlphaFoldDB" id="N0B4K1"/>
<keyword evidence="7" id="KW-1185">Reference proteome</keyword>
<dbReference type="EMBL" id="CP005587">
    <property type="protein sequence ID" value="AGK58444.1"/>
    <property type="molecule type" value="Genomic_DNA"/>
</dbReference>
<evidence type="ECO:0000259" key="5">
    <source>
        <dbReference type="PROSITE" id="PS51891"/>
    </source>
</evidence>
<dbReference type="InterPro" id="IPR011057">
    <property type="entry name" value="Mss4-like_sf"/>
</dbReference>
<dbReference type="PANTHER" id="PTHR33337:SF40">
    <property type="entry name" value="CENP-V_GFA DOMAIN-CONTAINING PROTEIN-RELATED"/>
    <property type="match status" value="1"/>
</dbReference>
<dbReference type="KEGG" id="hdt:HYPDE_33858"/>
<protein>
    <submittedName>
        <fullName evidence="6">Glutathione-dependent formaldehyde-activating protein</fullName>
    </submittedName>
</protein>
<organism evidence="6 7">
    <name type="scientific">Hyphomicrobium denitrificans 1NES1</name>
    <dbReference type="NCBI Taxonomy" id="670307"/>
    <lineage>
        <taxon>Bacteria</taxon>
        <taxon>Pseudomonadati</taxon>
        <taxon>Pseudomonadota</taxon>
        <taxon>Alphaproteobacteria</taxon>
        <taxon>Hyphomicrobiales</taxon>
        <taxon>Hyphomicrobiaceae</taxon>
        <taxon>Hyphomicrobium</taxon>
    </lineage>
</organism>
<dbReference type="InterPro" id="IPR006913">
    <property type="entry name" value="CENP-V/GFA"/>
</dbReference>
<dbReference type="eggNOG" id="COG3791">
    <property type="taxonomic scope" value="Bacteria"/>
</dbReference>
<dbReference type="Gene3D" id="3.90.1590.10">
    <property type="entry name" value="glutathione-dependent formaldehyde- activating enzyme (gfa)"/>
    <property type="match status" value="1"/>
</dbReference>
<proteinExistence type="inferred from homology"/>
<gene>
    <name evidence="6" type="ORF">HYPDE_33858</name>
</gene>
<reference evidence="6 7" key="1">
    <citation type="journal article" date="2013" name="Genome Announc.">
        <title>Genome sequences for three denitrifying bacterial strains isolated from a uranium- and nitrate-contaminated subsurface environment.</title>
        <authorList>
            <person name="Venkatramanan R."/>
            <person name="Prakash O."/>
            <person name="Woyke T."/>
            <person name="Chain P."/>
            <person name="Goodwin L.A."/>
            <person name="Watson D."/>
            <person name="Brooks S."/>
            <person name="Kostka J.E."/>
            <person name="Green S.J."/>
        </authorList>
    </citation>
    <scope>NUCLEOTIDE SEQUENCE [LARGE SCALE GENOMIC DNA]</scope>
    <source>
        <strain evidence="6 7">1NES1</strain>
    </source>
</reference>
<accession>N0B4K1</accession>
<dbReference type="PROSITE" id="PS51891">
    <property type="entry name" value="CENP_V_GFA"/>
    <property type="match status" value="1"/>
</dbReference>
<dbReference type="Proteomes" id="UP000005952">
    <property type="component" value="Chromosome"/>
</dbReference>
<dbReference type="PANTHER" id="PTHR33337">
    <property type="entry name" value="GFA DOMAIN-CONTAINING PROTEIN"/>
    <property type="match status" value="1"/>
</dbReference>
<name>N0B4K1_9HYPH</name>
<dbReference type="SUPFAM" id="SSF51316">
    <property type="entry name" value="Mss4-like"/>
    <property type="match status" value="1"/>
</dbReference>
<dbReference type="STRING" id="670307.HYPDE_33858"/>
<dbReference type="PROSITE" id="PS51257">
    <property type="entry name" value="PROKAR_LIPOPROTEIN"/>
    <property type="match status" value="1"/>
</dbReference>
<feature type="domain" description="CENP-V/GFA" evidence="5">
    <location>
        <begin position="22"/>
        <end position="136"/>
    </location>
</feature>
<dbReference type="GO" id="GO:0046872">
    <property type="term" value="F:metal ion binding"/>
    <property type="evidence" value="ECO:0007669"/>
    <property type="project" value="UniProtKB-KW"/>
</dbReference>
<evidence type="ECO:0000256" key="4">
    <source>
        <dbReference type="ARBA" id="ARBA00023239"/>
    </source>
</evidence>
<comment type="similarity">
    <text evidence="1">Belongs to the Gfa family.</text>
</comment>
<evidence type="ECO:0000313" key="6">
    <source>
        <dbReference type="EMBL" id="AGK58444.1"/>
    </source>
</evidence>
<evidence type="ECO:0000256" key="2">
    <source>
        <dbReference type="ARBA" id="ARBA00022723"/>
    </source>
</evidence>
<evidence type="ECO:0000313" key="7">
    <source>
        <dbReference type="Proteomes" id="UP000005952"/>
    </source>
</evidence>
<keyword evidence="3" id="KW-0862">Zinc</keyword>
<keyword evidence="4" id="KW-0456">Lyase</keyword>
<evidence type="ECO:0000256" key="3">
    <source>
        <dbReference type="ARBA" id="ARBA00022833"/>
    </source>
</evidence>
<dbReference type="GO" id="GO:0016846">
    <property type="term" value="F:carbon-sulfur lyase activity"/>
    <property type="evidence" value="ECO:0007669"/>
    <property type="project" value="InterPro"/>
</dbReference>
<evidence type="ECO:0000256" key="1">
    <source>
        <dbReference type="ARBA" id="ARBA00005495"/>
    </source>
</evidence>
<dbReference type="Pfam" id="PF04828">
    <property type="entry name" value="GFA"/>
    <property type="match status" value="1"/>
</dbReference>